<evidence type="ECO:0000313" key="11">
    <source>
        <dbReference type="Proteomes" id="UP000075621"/>
    </source>
</evidence>
<evidence type="ECO:0000259" key="9">
    <source>
        <dbReference type="PROSITE" id="PS50122"/>
    </source>
</evidence>
<keyword evidence="5 7" id="KW-0597">Phosphoprotein</keyword>
<comment type="subcellular location">
    <subcellularLocation>
        <location evidence="5">Cytoplasm</location>
    </subcellularLocation>
</comment>
<evidence type="ECO:0000256" key="3">
    <source>
        <dbReference type="ARBA" id="ARBA00022801"/>
    </source>
</evidence>
<comment type="domain">
    <text evidence="5">Contains a C-terminal catalytic domain, and an N-terminal region which modulates catalytic activity.</text>
</comment>
<evidence type="ECO:0000313" key="10">
    <source>
        <dbReference type="EMBL" id="KYL35495.1"/>
    </source>
</evidence>
<dbReference type="PIRSF" id="PIRSF000876">
    <property type="entry name" value="RR_chemtxs_CheB"/>
    <property type="match status" value="1"/>
</dbReference>
<dbReference type="InterPro" id="IPR008248">
    <property type="entry name" value="CheB-like"/>
</dbReference>
<dbReference type="Proteomes" id="UP000075621">
    <property type="component" value="Unassembled WGS sequence"/>
</dbReference>
<dbReference type="EC" id="3.5.1.44" evidence="5"/>
<proteinExistence type="inferred from homology"/>
<evidence type="ECO:0000256" key="4">
    <source>
        <dbReference type="ARBA" id="ARBA00048267"/>
    </source>
</evidence>
<feature type="active site" evidence="5 6">
    <location>
        <position position="285"/>
    </location>
</feature>
<feature type="active site" evidence="5 6">
    <location>
        <position position="189"/>
    </location>
</feature>
<evidence type="ECO:0000259" key="8">
    <source>
        <dbReference type="PROSITE" id="PS50110"/>
    </source>
</evidence>
<dbReference type="NCBIfam" id="NF001965">
    <property type="entry name" value="PRK00742.1"/>
    <property type="match status" value="1"/>
</dbReference>
<comment type="function">
    <text evidence="5">Involved in chemotaxis. Part of a chemotaxis signal transduction system that modulates chemotaxis in response to various stimuli. Catalyzes the demethylation of specific methylglutamate residues introduced into the chemoreceptors (methyl-accepting chemotaxis proteins or MCP) by CheR. Also mediates the irreversible deamidation of specific glutamine residues to glutamic acid.</text>
</comment>
<comment type="catalytic activity">
    <reaction evidence="4 5">
        <text>[protein]-L-glutamate 5-O-methyl ester + H2O = L-glutamyl-[protein] + methanol + H(+)</text>
        <dbReference type="Rhea" id="RHEA:23236"/>
        <dbReference type="Rhea" id="RHEA-COMP:10208"/>
        <dbReference type="Rhea" id="RHEA-COMP:10311"/>
        <dbReference type="ChEBI" id="CHEBI:15377"/>
        <dbReference type="ChEBI" id="CHEBI:15378"/>
        <dbReference type="ChEBI" id="CHEBI:17790"/>
        <dbReference type="ChEBI" id="CHEBI:29973"/>
        <dbReference type="ChEBI" id="CHEBI:82795"/>
        <dbReference type="EC" id="3.1.1.61"/>
    </reaction>
</comment>
<dbReference type="InterPro" id="IPR011006">
    <property type="entry name" value="CheY-like_superfamily"/>
</dbReference>
<organism evidence="10 11">
    <name type="scientific">Pseudoalteromonas agarivorans</name>
    <dbReference type="NCBI Taxonomy" id="176102"/>
    <lineage>
        <taxon>Bacteria</taxon>
        <taxon>Pseudomonadati</taxon>
        <taxon>Pseudomonadota</taxon>
        <taxon>Gammaproteobacteria</taxon>
        <taxon>Alteromonadales</taxon>
        <taxon>Pseudoalteromonadaceae</taxon>
        <taxon>Pseudoalteromonas</taxon>
    </lineage>
</organism>
<dbReference type="RefSeq" id="WP_054983328.1">
    <property type="nucleotide sequence ID" value="NZ_LVCM01000002.1"/>
</dbReference>
<dbReference type="Gene3D" id="3.40.50.180">
    <property type="entry name" value="Methylesterase CheB, C-terminal domain"/>
    <property type="match status" value="1"/>
</dbReference>
<keyword evidence="2 5" id="KW-0145">Chemotaxis</keyword>
<evidence type="ECO:0000256" key="7">
    <source>
        <dbReference type="PROSITE-ProRule" id="PRU00169"/>
    </source>
</evidence>
<dbReference type="InterPro" id="IPR035909">
    <property type="entry name" value="CheB_C"/>
</dbReference>
<keyword evidence="1 5" id="KW-0963">Cytoplasm</keyword>
<dbReference type="SMART" id="SM00448">
    <property type="entry name" value="REC"/>
    <property type="match status" value="1"/>
</dbReference>
<dbReference type="PROSITE" id="PS50110">
    <property type="entry name" value="RESPONSE_REGULATORY"/>
    <property type="match status" value="1"/>
</dbReference>
<keyword evidence="3 5" id="KW-0378">Hydrolase</keyword>
<sequence length="343" mass="37123">MVKVLIIDDSPLIRRLLSEILSQASDIEVVGCAEDPYQAREMIKLLNPDVLTLDVEMPKMDGISFLRNLMRLRPMPVVMISTLTQQGSPITLEALELGAVDFIAKPTVNVKQQMSQYAYVVQQKVRVAAGARVRSFKKVSTVSEPLPSNAQFLLNKVIAIGASTGGTEAIKEVLIKMPTNCPAIVITQHIPPVFSTSFAQRMDRTCAINVKEAQHGDKLTAGWAYIAPGGLHLSIKKRGASLYCELDDSEPVNRHKPAVDVLFNSLLECGAKNIVAALLTGMGSDGAKGLLSIKQAGGYTIAQDEFSSVVWGMPKAAVDLGAAHEIVALDKVTQRLLHQTIKV</sequence>
<reference evidence="10 11" key="1">
    <citation type="submission" date="2016-03" db="EMBL/GenBank/DDBJ databases">
        <authorList>
            <person name="Zhang H."/>
            <person name="Liu R."/>
            <person name="Wang M."/>
            <person name="Wang H."/>
            <person name="Wang L."/>
            <person name="Song L."/>
        </authorList>
    </citation>
    <scope>NUCLEOTIDE SEQUENCE [LARGE SCALE GENOMIC DNA]</scope>
    <source>
        <strain evidence="10 11">DSM 16098</strain>
    </source>
</reference>
<comment type="caution">
    <text evidence="10">The sequence shown here is derived from an EMBL/GenBank/DDBJ whole genome shotgun (WGS) entry which is preliminary data.</text>
</comment>
<dbReference type="SUPFAM" id="SSF52738">
    <property type="entry name" value="Methylesterase CheB, C-terminal domain"/>
    <property type="match status" value="1"/>
</dbReference>
<dbReference type="NCBIfam" id="NF009206">
    <property type="entry name" value="PRK12555.1"/>
    <property type="match status" value="1"/>
</dbReference>
<comment type="PTM">
    <text evidence="5">Phosphorylated by CheA. Phosphorylation of the N-terminal regulatory domain activates the methylesterase activity.</text>
</comment>
<dbReference type="PANTHER" id="PTHR42872:SF6">
    <property type="entry name" value="PROTEIN-GLUTAMATE METHYLESTERASE_PROTEIN-GLUTAMINE GLUTAMINASE"/>
    <property type="match status" value="1"/>
</dbReference>
<comment type="similarity">
    <text evidence="5">Belongs to the CheB family.</text>
</comment>
<feature type="modified residue" description="4-aspartylphosphate" evidence="5 7">
    <location>
        <position position="54"/>
    </location>
</feature>
<protein>
    <recommendedName>
        <fullName evidence="5">Protein-glutamate methylesterase/protein-glutamine glutaminase</fullName>
        <ecNumber evidence="5">3.1.1.61</ecNumber>
        <ecNumber evidence="5">3.5.1.44</ecNumber>
    </recommendedName>
</protein>
<comment type="catalytic activity">
    <reaction evidence="5">
        <text>L-glutaminyl-[protein] + H2O = L-glutamyl-[protein] + NH4(+)</text>
        <dbReference type="Rhea" id="RHEA:16441"/>
        <dbReference type="Rhea" id="RHEA-COMP:10207"/>
        <dbReference type="Rhea" id="RHEA-COMP:10208"/>
        <dbReference type="ChEBI" id="CHEBI:15377"/>
        <dbReference type="ChEBI" id="CHEBI:28938"/>
        <dbReference type="ChEBI" id="CHEBI:29973"/>
        <dbReference type="ChEBI" id="CHEBI:30011"/>
        <dbReference type="EC" id="3.5.1.44"/>
    </reaction>
</comment>
<evidence type="ECO:0000256" key="1">
    <source>
        <dbReference type="ARBA" id="ARBA00022490"/>
    </source>
</evidence>
<evidence type="ECO:0000256" key="5">
    <source>
        <dbReference type="HAMAP-Rule" id="MF_00099"/>
    </source>
</evidence>
<dbReference type="Pfam" id="PF01339">
    <property type="entry name" value="CheB_methylest"/>
    <property type="match status" value="1"/>
</dbReference>
<dbReference type="SUPFAM" id="SSF52172">
    <property type="entry name" value="CheY-like"/>
    <property type="match status" value="1"/>
</dbReference>
<evidence type="ECO:0000256" key="2">
    <source>
        <dbReference type="ARBA" id="ARBA00022500"/>
    </source>
</evidence>
<dbReference type="CDD" id="cd17541">
    <property type="entry name" value="REC_CheB-like"/>
    <property type="match status" value="1"/>
</dbReference>
<dbReference type="CDD" id="cd16432">
    <property type="entry name" value="CheB_Rec"/>
    <property type="match status" value="1"/>
</dbReference>
<feature type="domain" description="CheB-type methylesterase" evidence="9">
    <location>
        <begin position="145"/>
        <end position="337"/>
    </location>
</feature>
<dbReference type="EC" id="3.1.1.61" evidence="5"/>
<accession>A0ABR5VWZ3</accession>
<dbReference type="EMBL" id="LVCM01000002">
    <property type="protein sequence ID" value="KYL35495.1"/>
    <property type="molecule type" value="Genomic_DNA"/>
</dbReference>
<feature type="domain" description="Response regulatory" evidence="8">
    <location>
        <begin position="3"/>
        <end position="120"/>
    </location>
</feature>
<dbReference type="Pfam" id="PF00072">
    <property type="entry name" value="Response_reg"/>
    <property type="match status" value="1"/>
</dbReference>
<dbReference type="InterPro" id="IPR000673">
    <property type="entry name" value="Sig_transdc_resp-reg_Me-estase"/>
</dbReference>
<dbReference type="PROSITE" id="PS50122">
    <property type="entry name" value="CHEB"/>
    <property type="match status" value="1"/>
</dbReference>
<name>A0ABR5VWZ3_9GAMM</name>
<feature type="active site" evidence="5 6">
    <location>
        <position position="163"/>
    </location>
</feature>
<dbReference type="Gene3D" id="3.40.50.2300">
    <property type="match status" value="1"/>
</dbReference>
<evidence type="ECO:0000256" key="6">
    <source>
        <dbReference type="PROSITE-ProRule" id="PRU00050"/>
    </source>
</evidence>
<dbReference type="HAMAP" id="MF_00099">
    <property type="entry name" value="CheB_chemtxs"/>
    <property type="match status" value="1"/>
</dbReference>
<dbReference type="InterPro" id="IPR001789">
    <property type="entry name" value="Sig_transdc_resp-reg_receiver"/>
</dbReference>
<gene>
    <name evidence="5" type="primary">cheB</name>
    <name evidence="10" type="ORF">A2I98_07010</name>
</gene>
<dbReference type="PANTHER" id="PTHR42872">
    <property type="entry name" value="PROTEIN-GLUTAMATE METHYLESTERASE/PROTEIN-GLUTAMINE GLUTAMINASE"/>
    <property type="match status" value="1"/>
</dbReference>